<dbReference type="PROSITE" id="PS00092">
    <property type="entry name" value="N6_MTASE"/>
    <property type="match status" value="1"/>
</dbReference>
<dbReference type="PROSITE" id="PS50095">
    <property type="entry name" value="PLAT"/>
    <property type="match status" value="1"/>
</dbReference>
<evidence type="ECO:0000256" key="2">
    <source>
        <dbReference type="ARBA" id="ARBA00022603"/>
    </source>
</evidence>
<dbReference type="GO" id="GO:0032259">
    <property type="term" value="P:methylation"/>
    <property type="evidence" value="ECO:0007669"/>
    <property type="project" value="UniProtKB-KW"/>
</dbReference>
<dbReference type="InterPro" id="IPR002941">
    <property type="entry name" value="DNA_methylase_N4/N6"/>
</dbReference>
<name>V1HEB8_SALER</name>
<dbReference type="PATRIC" id="fig|1173950.3.peg.232"/>
<proteinExistence type="inferred from homology"/>
<sequence>MNEAEWYFMLLNISALLRYTNNMTFSTNSWMDGRPVAWAKHAFWTPNQFIECNPIEYFDNRIKAAISGIQDRLGRFDGTVLSLNEEDVLTGKATHCIRHASSSSMNIPNGSVDVVVTDPPYGSNVQYGELCHFWLVWIKDLLPFPTTPFDLKQEVVVHRKQDTTSGYSKNFDSYTNDLTNVYKECYRVLKDNAILVFTFNNNNPDAWFSVIKAALDAGFDLDPEGIAYQEQIEAYRDTAHMRFDGTARGDFVYSFIKRSLHNKSIDNNDINNVMNSCVENAVNELSSTKMIISKEELFISSYKNILAALVPFIKAGINKDVIIENLNFSKVEKIADSLAQLKRVTNGWTILPQKDEDF</sequence>
<dbReference type="InterPro" id="IPR001024">
    <property type="entry name" value="PLAT/LH2_dom"/>
</dbReference>
<gene>
    <name evidence="6" type="ORF">SEI61121_01075</name>
</gene>
<dbReference type="Proteomes" id="UP000017304">
    <property type="component" value="Unassembled WGS sequence"/>
</dbReference>
<dbReference type="InterPro" id="IPR001091">
    <property type="entry name" value="RM_Methyltransferase"/>
</dbReference>
<dbReference type="AlphaFoldDB" id="V1HEB8"/>
<dbReference type="PRINTS" id="PR00508">
    <property type="entry name" value="S21N4MTFRASE"/>
</dbReference>
<dbReference type="Gene3D" id="3.40.50.150">
    <property type="entry name" value="Vaccinia Virus protein VP39"/>
    <property type="match status" value="1"/>
</dbReference>
<comment type="similarity">
    <text evidence="1 4">Belongs to the N(4)/N(6)-methyltransferase family.</text>
</comment>
<comment type="caution">
    <text evidence="6">The sequence shown here is derived from an EMBL/GenBank/DDBJ whole genome shotgun (WGS) entry which is preliminary data.</text>
</comment>
<protein>
    <recommendedName>
        <fullName evidence="4">Methyltransferase</fullName>
        <ecNumber evidence="4">2.1.1.-</ecNumber>
    </recommendedName>
</protein>
<dbReference type="Pfam" id="PF01555">
    <property type="entry name" value="N6_N4_Mtase"/>
    <property type="match status" value="1"/>
</dbReference>
<evidence type="ECO:0000256" key="3">
    <source>
        <dbReference type="ARBA" id="ARBA00022679"/>
    </source>
</evidence>
<keyword evidence="3" id="KW-0808">Transferase</keyword>
<keyword evidence="2 6" id="KW-0489">Methyltransferase</keyword>
<dbReference type="GO" id="GO:0008170">
    <property type="term" value="F:N-methyltransferase activity"/>
    <property type="evidence" value="ECO:0007669"/>
    <property type="project" value="InterPro"/>
</dbReference>
<evidence type="ECO:0000256" key="1">
    <source>
        <dbReference type="ARBA" id="ARBA00006594"/>
    </source>
</evidence>
<dbReference type="EMBL" id="AOXI01000002">
    <property type="protein sequence ID" value="ESE88150.1"/>
    <property type="molecule type" value="Genomic_DNA"/>
</dbReference>
<dbReference type="STRING" id="1173950.SEI61121_01075"/>
<dbReference type="GO" id="GO:0003677">
    <property type="term" value="F:DNA binding"/>
    <property type="evidence" value="ECO:0007669"/>
    <property type="project" value="InterPro"/>
</dbReference>
<organism evidence="6 7">
    <name type="scientific">Salmonella enterica subsp. indica serovar 6,14,25:z10:1,(2),7 str. 1121</name>
    <dbReference type="NCBI Taxonomy" id="1173950"/>
    <lineage>
        <taxon>Bacteria</taxon>
        <taxon>Pseudomonadati</taxon>
        <taxon>Pseudomonadota</taxon>
        <taxon>Gammaproteobacteria</taxon>
        <taxon>Enterobacterales</taxon>
        <taxon>Enterobacteriaceae</taxon>
        <taxon>Salmonella</taxon>
    </lineage>
</organism>
<evidence type="ECO:0000259" key="5">
    <source>
        <dbReference type="PROSITE" id="PS50095"/>
    </source>
</evidence>
<dbReference type="InterPro" id="IPR029063">
    <property type="entry name" value="SAM-dependent_MTases_sf"/>
</dbReference>
<dbReference type="SUPFAM" id="SSF53335">
    <property type="entry name" value="S-adenosyl-L-methionine-dependent methyltransferases"/>
    <property type="match status" value="1"/>
</dbReference>
<accession>V1HEB8</accession>
<dbReference type="EC" id="2.1.1.-" evidence="4"/>
<feature type="domain" description="PLAT" evidence="5">
    <location>
        <begin position="1"/>
        <end position="45"/>
    </location>
</feature>
<evidence type="ECO:0000313" key="7">
    <source>
        <dbReference type="Proteomes" id="UP000017304"/>
    </source>
</evidence>
<dbReference type="InterPro" id="IPR002052">
    <property type="entry name" value="DNA_methylase_N6_adenine_CS"/>
</dbReference>
<evidence type="ECO:0000256" key="4">
    <source>
        <dbReference type="RuleBase" id="RU362026"/>
    </source>
</evidence>
<evidence type="ECO:0000313" key="6">
    <source>
        <dbReference type="EMBL" id="ESE88150.1"/>
    </source>
</evidence>
<reference evidence="6 7" key="1">
    <citation type="journal article" date="2013" name="Genome Biol. Evol.">
        <title>Phylogenetic diversity of the enteric pathogen Salmonella enterica subsp. enterica inferred from genome-wide reference-free SNP characters.</title>
        <authorList>
            <person name="Timme R.E."/>
            <person name="Pettengill J.B."/>
            <person name="Allard M.W."/>
            <person name="Strain E."/>
            <person name="Barrangou R."/>
            <person name="Wehnes C."/>
            <person name="Van Kessel J.S."/>
            <person name="Karns J.S."/>
            <person name="Musser S.M."/>
            <person name="Brown E.W."/>
        </authorList>
    </citation>
    <scope>NUCLEOTIDE SEQUENCE [LARGE SCALE GENOMIC DNA]</scope>
    <source>
        <strain evidence="6 7">1121</strain>
    </source>
</reference>